<dbReference type="EMBL" id="DQZR01000258">
    <property type="protein sequence ID" value="HDM36823.1"/>
    <property type="molecule type" value="Genomic_DNA"/>
</dbReference>
<dbReference type="GO" id="GO:0016491">
    <property type="term" value="F:oxidoreductase activity"/>
    <property type="evidence" value="ECO:0007669"/>
    <property type="project" value="InterPro"/>
</dbReference>
<dbReference type="PANTHER" id="PTHR43429">
    <property type="entry name" value="PYRIDINE NUCLEOTIDE-DISULFIDE OXIDOREDUCTASE DOMAIN-CONTAINING"/>
    <property type="match status" value="1"/>
</dbReference>
<dbReference type="SUPFAM" id="SSF51905">
    <property type="entry name" value="FAD/NAD(P)-binding domain"/>
    <property type="match status" value="1"/>
</dbReference>
<dbReference type="Pfam" id="PF07992">
    <property type="entry name" value="Pyr_redox_2"/>
    <property type="match status" value="1"/>
</dbReference>
<proteinExistence type="inferred from homology"/>
<dbReference type="Gene3D" id="3.30.390.30">
    <property type="match status" value="1"/>
</dbReference>
<comment type="similarity">
    <text evidence="2">Belongs to the class-III pyridine nucleotide-disulfide oxidoreductase family.</text>
</comment>
<accession>A0A7C1B772</accession>
<reference evidence="7" key="1">
    <citation type="journal article" date="2020" name="mSystems">
        <title>Genome- and Community-Level Interaction Insights into Carbon Utilization and Element Cycling Functions of Hydrothermarchaeota in Hydrothermal Sediment.</title>
        <authorList>
            <person name="Zhou Z."/>
            <person name="Liu Y."/>
            <person name="Xu W."/>
            <person name="Pan J."/>
            <person name="Luo Z.H."/>
            <person name="Li M."/>
        </authorList>
    </citation>
    <scope>NUCLEOTIDE SEQUENCE [LARGE SCALE GENOMIC DNA]</scope>
    <source>
        <strain evidence="7">HyVt-185</strain>
    </source>
</reference>
<dbReference type="SUPFAM" id="SSF55424">
    <property type="entry name" value="FAD/NAD-linked reductases, dimerisation (C-terminal) domain"/>
    <property type="match status" value="1"/>
</dbReference>
<organism evidence="7">
    <name type="scientific">Candidatus Syntropharchaeum butanivorans</name>
    <dbReference type="NCBI Taxonomy" id="1839936"/>
    <lineage>
        <taxon>Archaea</taxon>
        <taxon>Methanobacteriati</taxon>
        <taxon>Methanobacteriota</taxon>
        <taxon>Stenosarchaea group</taxon>
        <taxon>Methanomicrobia</taxon>
        <taxon>Methanosarcinales</taxon>
        <taxon>ANME-2 cluster</taxon>
        <taxon>Candidatus Syntropharchaeum</taxon>
    </lineage>
</organism>
<keyword evidence="4" id="KW-0274">FAD</keyword>
<gene>
    <name evidence="7" type="ORF">ENG09_06235</name>
</gene>
<dbReference type="Gene3D" id="3.50.50.60">
    <property type="entry name" value="FAD/NAD(P)-binding domain"/>
    <property type="match status" value="2"/>
</dbReference>
<evidence type="ECO:0000259" key="6">
    <source>
        <dbReference type="Pfam" id="PF07992"/>
    </source>
</evidence>
<keyword evidence="3" id="KW-0285">Flavoprotein</keyword>
<evidence type="ECO:0000256" key="2">
    <source>
        <dbReference type="ARBA" id="ARBA00009130"/>
    </source>
</evidence>
<dbReference type="InterPro" id="IPR023753">
    <property type="entry name" value="FAD/NAD-binding_dom"/>
</dbReference>
<dbReference type="PANTHER" id="PTHR43429:SF3">
    <property type="entry name" value="NITRITE REDUCTASE [NAD(P)H]"/>
    <property type="match status" value="1"/>
</dbReference>
<sequence length="452" mass="49215">MKVVVIGCGGTGGPCSMMLKKLDPSVDLTLIREEENFLTRCAIPYIVVEDATVEASIKDDRIHKVGLKVVDSKAVKVDRERKTVTTADGGVYPYDKLVLATGGIPIKPPMPGVDLEGVFTVRTSRDAVNILNRLKEKGDRGVVVIGAGAIGLEMASLIARDGIKVTVVEALDRILAVSLDADMSKEVEEYLSSKGIDFRLNQMAKRILGEKEVEGVELSDGTRIEAGTVILAVGVRANTELASDCGLEIGKFGVKVNKYLQTSDPDIYAGGDLIEYESLITGEKIPGQIRPNAVIGGRIIAKNILGYKIEFPPLLNNFATKLLDKSVAGVGLTEEAAKRAGIDVAVGKFTTVNKHLMMKDKKSYTVKLIFDRRSKQIIGGQVVSDTDSMVKVIDVIALAKDAGSRPLISQRSGQRASQSYHPSRVQNQSRWLLRRYSWIFIPARQNEMVEFL</sequence>
<feature type="domain" description="FAD/NAD(P)-binding" evidence="6">
    <location>
        <begin position="1"/>
        <end position="274"/>
    </location>
</feature>
<comment type="caution">
    <text evidence="7">The sequence shown here is derived from an EMBL/GenBank/DDBJ whole genome shotgun (WGS) entry which is preliminary data.</text>
</comment>
<dbReference type="Proteomes" id="UP000885863">
    <property type="component" value="Unassembled WGS sequence"/>
</dbReference>
<protein>
    <submittedName>
        <fullName evidence="7">Pyridine nucleotide-disulfide oxidoreductase</fullName>
    </submittedName>
</protein>
<dbReference type="AlphaFoldDB" id="A0A7C1B772"/>
<comment type="cofactor">
    <cofactor evidence="1">
        <name>FAD</name>
        <dbReference type="ChEBI" id="CHEBI:57692"/>
    </cofactor>
</comment>
<evidence type="ECO:0000313" key="7">
    <source>
        <dbReference type="EMBL" id="HDM36823.1"/>
    </source>
</evidence>
<dbReference type="InterPro" id="IPR016156">
    <property type="entry name" value="FAD/NAD-linked_Rdtase_dimer_sf"/>
</dbReference>
<dbReference type="InterPro" id="IPR050260">
    <property type="entry name" value="FAD-bd_OxRdtase"/>
</dbReference>
<evidence type="ECO:0000259" key="5">
    <source>
        <dbReference type="Pfam" id="PF02852"/>
    </source>
</evidence>
<name>A0A7C1B772_9EURY</name>
<dbReference type="Pfam" id="PF02852">
    <property type="entry name" value="Pyr_redox_dim"/>
    <property type="match status" value="1"/>
</dbReference>
<feature type="domain" description="Pyridine nucleotide-disulphide oxidoreductase dimerisation" evidence="5">
    <location>
        <begin position="323"/>
        <end position="402"/>
    </location>
</feature>
<evidence type="ECO:0000256" key="1">
    <source>
        <dbReference type="ARBA" id="ARBA00001974"/>
    </source>
</evidence>
<dbReference type="InterPro" id="IPR036188">
    <property type="entry name" value="FAD/NAD-bd_sf"/>
</dbReference>
<evidence type="ECO:0000256" key="3">
    <source>
        <dbReference type="ARBA" id="ARBA00022630"/>
    </source>
</evidence>
<dbReference type="PRINTS" id="PR00368">
    <property type="entry name" value="FADPNR"/>
</dbReference>
<dbReference type="PRINTS" id="PR00411">
    <property type="entry name" value="PNDRDTASEI"/>
</dbReference>
<dbReference type="InterPro" id="IPR004099">
    <property type="entry name" value="Pyr_nucl-diS_OxRdtase_dimer"/>
</dbReference>
<evidence type="ECO:0000256" key="4">
    <source>
        <dbReference type="ARBA" id="ARBA00022827"/>
    </source>
</evidence>